<dbReference type="PRINTS" id="PR00034">
    <property type="entry name" value="HTHCRP"/>
</dbReference>
<dbReference type="InterPro" id="IPR036390">
    <property type="entry name" value="WH_DNA-bd_sf"/>
</dbReference>
<dbReference type="EMBL" id="CP062006">
    <property type="protein sequence ID" value="QTC88850.1"/>
    <property type="molecule type" value="Genomic_DNA"/>
</dbReference>
<dbReference type="Pfam" id="PF13545">
    <property type="entry name" value="HTH_Crp_2"/>
    <property type="match status" value="1"/>
</dbReference>
<dbReference type="PROSITE" id="PS00042">
    <property type="entry name" value="HTH_CRP_1"/>
    <property type="match status" value="1"/>
</dbReference>
<keyword evidence="2" id="KW-0238">DNA-binding</keyword>
<keyword evidence="1" id="KW-0805">Transcription regulation</keyword>
<dbReference type="InterPro" id="IPR000595">
    <property type="entry name" value="cNMP-bd_dom"/>
</dbReference>
<dbReference type="SUPFAM" id="SSF46785">
    <property type="entry name" value="Winged helix' DNA-binding domain"/>
    <property type="match status" value="1"/>
</dbReference>
<dbReference type="InterPro" id="IPR018335">
    <property type="entry name" value="Tscrpt_reg_HTH_Crp-type_CS"/>
</dbReference>
<dbReference type="RefSeq" id="WP_207826308.1">
    <property type="nucleotide sequence ID" value="NZ_CP062006.1"/>
</dbReference>
<feature type="domain" description="Cyclic nucleotide-binding" evidence="4">
    <location>
        <begin position="36"/>
        <end position="105"/>
    </location>
</feature>
<dbReference type="SUPFAM" id="SSF51206">
    <property type="entry name" value="cAMP-binding domain-like"/>
    <property type="match status" value="1"/>
</dbReference>
<evidence type="ECO:0000256" key="2">
    <source>
        <dbReference type="ARBA" id="ARBA00023125"/>
    </source>
</evidence>
<name>A0ABX7SPU4_9CAUL</name>
<proteinExistence type="predicted"/>
<evidence type="ECO:0000313" key="7">
    <source>
        <dbReference type="Proteomes" id="UP000663942"/>
    </source>
</evidence>
<evidence type="ECO:0000256" key="3">
    <source>
        <dbReference type="ARBA" id="ARBA00023163"/>
    </source>
</evidence>
<evidence type="ECO:0000313" key="6">
    <source>
        <dbReference type="EMBL" id="QTC88850.1"/>
    </source>
</evidence>
<reference evidence="6 7" key="1">
    <citation type="submission" date="2020-09" db="EMBL/GenBank/DDBJ databases">
        <title>Brevundimonas sp. LVF1 isolated from an oligotrophic pond in Goettingen, Germany.</title>
        <authorList>
            <person name="Friedrich I."/>
            <person name="Klassen A."/>
            <person name="Neubauer H."/>
            <person name="Schneider D."/>
            <person name="Hertel R."/>
            <person name="Daniel R."/>
        </authorList>
    </citation>
    <scope>NUCLEOTIDE SEQUENCE [LARGE SCALE GENOMIC DNA]</scope>
    <source>
        <strain evidence="6 7">LVF1</strain>
    </source>
</reference>
<sequence>MTVRNAALAETAAAPADVRLEDVHPCSTCGARPLGVCADLKGHELQNMACASETITTQPGQALFHEGDPNPFVFNVVDGAVKLYRLLPDGRRQITGFLFQGDFLGLGGRGPSSFTAEALTPLSACRFRRGDFDQLLNALPALEHRLVAMAGDELMAAQEQIVLLGRKTARERIASFLTRLSARQVQLGGTEGRVHLPMTRLDIADYLGLTIETVSRVFTQFKTSGLIQLLPNNEVALPDPEALKALGEGAA</sequence>
<dbReference type="Pfam" id="PF00027">
    <property type="entry name" value="cNMP_binding"/>
    <property type="match status" value="1"/>
</dbReference>
<dbReference type="SMART" id="SM00419">
    <property type="entry name" value="HTH_CRP"/>
    <property type="match status" value="1"/>
</dbReference>
<organism evidence="6 7">
    <name type="scientific">Brevundimonas pondensis</name>
    <dbReference type="NCBI Taxonomy" id="2774189"/>
    <lineage>
        <taxon>Bacteria</taxon>
        <taxon>Pseudomonadati</taxon>
        <taxon>Pseudomonadota</taxon>
        <taxon>Alphaproteobacteria</taxon>
        <taxon>Caulobacterales</taxon>
        <taxon>Caulobacteraceae</taxon>
        <taxon>Brevundimonas</taxon>
    </lineage>
</organism>
<dbReference type="PANTHER" id="PTHR24567">
    <property type="entry name" value="CRP FAMILY TRANSCRIPTIONAL REGULATORY PROTEIN"/>
    <property type="match status" value="1"/>
</dbReference>
<feature type="domain" description="HTH crp-type" evidence="5">
    <location>
        <begin position="167"/>
        <end position="241"/>
    </location>
</feature>
<dbReference type="PROSITE" id="PS50042">
    <property type="entry name" value="CNMP_BINDING_3"/>
    <property type="match status" value="1"/>
</dbReference>
<gene>
    <name evidence="6" type="ORF">IFE19_05785</name>
</gene>
<dbReference type="Gene3D" id="2.60.120.10">
    <property type="entry name" value="Jelly Rolls"/>
    <property type="match status" value="1"/>
</dbReference>
<dbReference type="InterPro" id="IPR018490">
    <property type="entry name" value="cNMP-bd_dom_sf"/>
</dbReference>
<dbReference type="Gene3D" id="1.10.10.10">
    <property type="entry name" value="Winged helix-like DNA-binding domain superfamily/Winged helix DNA-binding domain"/>
    <property type="match status" value="1"/>
</dbReference>
<dbReference type="InterPro" id="IPR014710">
    <property type="entry name" value="RmlC-like_jellyroll"/>
</dbReference>
<dbReference type="InterPro" id="IPR012318">
    <property type="entry name" value="HTH_CRP"/>
</dbReference>
<dbReference type="SMART" id="SM00100">
    <property type="entry name" value="cNMP"/>
    <property type="match status" value="1"/>
</dbReference>
<dbReference type="PROSITE" id="PS51063">
    <property type="entry name" value="HTH_CRP_2"/>
    <property type="match status" value="1"/>
</dbReference>
<dbReference type="CDD" id="cd00092">
    <property type="entry name" value="HTH_CRP"/>
    <property type="match status" value="1"/>
</dbReference>
<accession>A0ABX7SPU4</accession>
<keyword evidence="3" id="KW-0804">Transcription</keyword>
<evidence type="ECO:0000256" key="1">
    <source>
        <dbReference type="ARBA" id="ARBA00023015"/>
    </source>
</evidence>
<dbReference type="Proteomes" id="UP000663942">
    <property type="component" value="Chromosome"/>
</dbReference>
<dbReference type="PANTHER" id="PTHR24567:SF75">
    <property type="entry name" value="FUMARATE AND NITRATE REDUCTION REGULATORY PROTEIN"/>
    <property type="match status" value="1"/>
</dbReference>
<dbReference type="InterPro" id="IPR036388">
    <property type="entry name" value="WH-like_DNA-bd_sf"/>
</dbReference>
<evidence type="ECO:0000259" key="5">
    <source>
        <dbReference type="PROSITE" id="PS51063"/>
    </source>
</evidence>
<dbReference type="CDD" id="cd00038">
    <property type="entry name" value="CAP_ED"/>
    <property type="match status" value="1"/>
</dbReference>
<evidence type="ECO:0000259" key="4">
    <source>
        <dbReference type="PROSITE" id="PS50042"/>
    </source>
</evidence>
<dbReference type="InterPro" id="IPR050397">
    <property type="entry name" value="Env_Response_Regulators"/>
</dbReference>
<protein>
    <submittedName>
        <fullName evidence="6">Helix-turn-helix domain-containing protein</fullName>
    </submittedName>
</protein>
<keyword evidence="7" id="KW-1185">Reference proteome</keyword>